<dbReference type="Pfam" id="PF14384">
    <property type="entry name" value="BrnA_antitoxin"/>
    <property type="match status" value="1"/>
</dbReference>
<reference evidence="1 2" key="1">
    <citation type="submission" date="2020-07" db="EMBL/GenBank/DDBJ databases">
        <title>Genomic Encyclopedia of Archaeal and Bacterial Type Strains, Phase II (KMG-II): from individual species to whole genera.</title>
        <authorList>
            <person name="Goeker M."/>
        </authorList>
    </citation>
    <scope>NUCLEOTIDE SEQUENCE [LARGE SCALE GENOMIC DNA]</scope>
    <source>
        <strain evidence="1 2">DSM 21226</strain>
    </source>
</reference>
<evidence type="ECO:0000313" key="1">
    <source>
        <dbReference type="EMBL" id="NYG33817.1"/>
    </source>
</evidence>
<name>A0A7Y9QYH4_9BURK</name>
<proteinExistence type="predicted"/>
<dbReference type="InterPro" id="IPR025528">
    <property type="entry name" value="BrnA_antitoxin"/>
</dbReference>
<dbReference type="AlphaFoldDB" id="A0A7Y9QYH4"/>
<gene>
    <name evidence="1" type="ORF">BDD16_002803</name>
</gene>
<protein>
    <submittedName>
        <fullName evidence="1">Uncharacterized protein (DUF4415 family)</fullName>
    </submittedName>
</protein>
<organism evidence="1 2">
    <name type="scientific">Sphaerotilus montanus</name>
    <dbReference type="NCBI Taxonomy" id="522889"/>
    <lineage>
        <taxon>Bacteria</taxon>
        <taxon>Pseudomonadati</taxon>
        <taxon>Pseudomonadota</taxon>
        <taxon>Betaproteobacteria</taxon>
        <taxon>Burkholderiales</taxon>
        <taxon>Sphaerotilaceae</taxon>
        <taxon>Sphaerotilus</taxon>
    </lineage>
</organism>
<comment type="caution">
    <text evidence="1">The sequence shown here is derived from an EMBL/GenBank/DDBJ whole genome shotgun (WGS) entry which is preliminary data.</text>
</comment>
<evidence type="ECO:0000313" key="2">
    <source>
        <dbReference type="Proteomes" id="UP000518288"/>
    </source>
</evidence>
<sequence length="104" mass="11162">MKTLKTLDIDKVAAAIEADAGQTLPGLRESLKEARDGHGLAHTPEQIVARRRGRPAGTTQAITKEPVKLRLDADVLAALRASGDGWQTRINDMLRASLRLGGLV</sequence>
<dbReference type="EMBL" id="JACCFH010000001">
    <property type="protein sequence ID" value="NYG33817.1"/>
    <property type="molecule type" value="Genomic_DNA"/>
</dbReference>
<keyword evidence="2" id="KW-1185">Reference proteome</keyword>
<accession>A0A7Y9QYH4</accession>
<dbReference type="RefSeq" id="WP_179634542.1">
    <property type="nucleotide sequence ID" value="NZ_JACCFH010000001.1"/>
</dbReference>
<dbReference type="Proteomes" id="UP000518288">
    <property type="component" value="Unassembled WGS sequence"/>
</dbReference>